<reference evidence="1" key="1">
    <citation type="submission" date="2015-12" db="EMBL/GenBank/DDBJ databases">
        <title>Update maize B73 reference genome by single molecule sequencing technologies.</title>
        <authorList>
            <consortium name="Maize Genome Sequencing Project"/>
            <person name="Ware D."/>
        </authorList>
    </citation>
    <scope>NUCLEOTIDE SEQUENCE [LARGE SCALE GENOMIC DNA]</scope>
    <source>
        <tissue evidence="1">Seedling</tissue>
    </source>
</reference>
<evidence type="ECO:0000313" key="1">
    <source>
        <dbReference type="EMBL" id="ONM01603.1"/>
    </source>
</evidence>
<sequence>MPNVASLSQHSKAYLSAANIAIANGVRPILDGRWAAVAASVTSVAVLLLLPLFMLTALMVDLTAVFSGTASPEDDGNGDATKALGHAQMVVGLAAGVHYYADVFHRAVVGAAPRANWRVYVVYAACFAIVCACAKRRKKAYLAGTDRTAEEWKKN</sequence>
<dbReference type="InParanoid" id="A0A1D6KEN1"/>
<dbReference type="PANTHER" id="PTHR35310">
    <property type="entry name" value="CELL WALL INTEGRITY/STRESS RESPONSE COMPONENT-LIKE PROTEIN"/>
    <property type="match status" value="1"/>
</dbReference>
<name>A0A1D6KEN1_MAIZE</name>
<proteinExistence type="predicted"/>
<protein>
    <submittedName>
        <fullName evidence="1">Uncharacterized protein</fullName>
    </submittedName>
</protein>
<dbReference type="AlphaFoldDB" id="A0A1D6KEN1"/>
<gene>
    <name evidence="1" type="ORF">ZEAMMB73_Zm00001d030847</name>
</gene>
<organism evidence="1">
    <name type="scientific">Zea mays</name>
    <name type="common">Maize</name>
    <dbReference type="NCBI Taxonomy" id="4577"/>
    <lineage>
        <taxon>Eukaryota</taxon>
        <taxon>Viridiplantae</taxon>
        <taxon>Streptophyta</taxon>
        <taxon>Embryophyta</taxon>
        <taxon>Tracheophyta</taxon>
        <taxon>Spermatophyta</taxon>
        <taxon>Magnoliopsida</taxon>
        <taxon>Liliopsida</taxon>
        <taxon>Poales</taxon>
        <taxon>Poaceae</taxon>
        <taxon>PACMAD clade</taxon>
        <taxon>Panicoideae</taxon>
        <taxon>Andropogonodae</taxon>
        <taxon>Andropogoneae</taxon>
        <taxon>Tripsacinae</taxon>
        <taxon>Zea</taxon>
    </lineage>
</organism>
<accession>A0A1D6KEN1</accession>
<dbReference type="EMBL" id="CM007647">
    <property type="protein sequence ID" value="ONM01603.1"/>
    <property type="molecule type" value="Genomic_DNA"/>
</dbReference>
<dbReference type="PANTHER" id="PTHR35310:SF1">
    <property type="entry name" value="CELL WALL INTEGRITY_STRESS RESPONSE COMPONENT-LIKE PROTEIN"/>
    <property type="match status" value="1"/>
</dbReference>
<dbReference type="ExpressionAtlas" id="A0A1D6KEN1">
    <property type="expression patterns" value="baseline"/>
</dbReference>